<dbReference type="EMBL" id="MU275969">
    <property type="protein sequence ID" value="KAI0044866.1"/>
    <property type="molecule type" value="Genomic_DNA"/>
</dbReference>
<sequence>MTMKSTLILVSFLTLVYGTPHSRDLLVHERRDDVPHGFTHKGPAPADQTLTLRLALAHTDVGGLQDALYDVSTPGSSNYGQHLSKEDLAKYVAPTPESAAAVTSWLSENGLSATVLSPAGDWISIETTAAKANELFDAHFSKFVHASGKETVRTLSYSIPASLKSHLDLVHPTVTFPNIELSNMPLASVPLPLSAREPSSDTAPLSCNNYITPKCLQELYGIPSTPATQDGNQLYVTGLEQNYANRADLRAFLTQSRPDMSPNTTFAFQSLDGGQDSQNISEASGEADLDVQYTIGVATGVPVTFISVGNVQDGDANNLLDLTNKLLSQEKVPQVLTTSYGDNEHNISRPLAEKLCNAFAQLGARGTSVLFGSGDGGVSGIQPGNCGRFVPTFPATCPFITAVGGTRLVSPIEVAANLSSGGFSNYFGTPSYQVAAKQAYLANLGQTKLGKSLRGRYNASGRGYPDVSAIAESVLIVTQGESGLIRGTSCSSPIFASVVALLNDGLLAANKTPLGFLNPLLYSEAGMATLTDIKLGNNSGCGTEGFSAVAGWDPVTGLGSPIYSKMASALGL</sequence>
<accession>A0ACB8RMJ3</accession>
<protein>
    <submittedName>
        <fullName evidence="1">Family S53 protease</fullName>
    </submittedName>
</protein>
<keyword evidence="1" id="KW-0645">Protease</keyword>
<evidence type="ECO:0000313" key="1">
    <source>
        <dbReference type="EMBL" id="KAI0044866.1"/>
    </source>
</evidence>
<proteinExistence type="predicted"/>
<comment type="caution">
    <text evidence="1">The sequence shown here is derived from an EMBL/GenBank/DDBJ whole genome shotgun (WGS) entry which is preliminary data.</text>
</comment>
<name>A0ACB8RMJ3_9AGAM</name>
<reference evidence="1" key="2">
    <citation type="journal article" date="2022" name="New Phytol.">
        <title>Evolutionary transition to the ectomycorrhizal habit in the genomes of a hyperdiverse lineage of mushroom-forming fungi.</title>
        <authorList>
            <person name="Looney B."/>
            <person name="Miyauchi S."/>
            <person name="Morin E."/>
            <person name="Drula E."/>
            <person name="Courty P.E."/>
            <person name="Kohler A."/>
            <person name="Kuo A."/>
            <person name="LaButti K."/>
            <person name="Pangilinan J."/>
            <person name="Lipzen A."/>
            <person name="Riley R."/>
            <person name="Andreopoulos W."/>
            <person name="He G."/>
            <person name="Johnson J."/>
            <person name="Nolan M."/>
            <person name="Tritt A."/>
            <person name="Barry K.W."/>
            <person name="Grigoriev I.V."/>
            <person name="Nagy L.G."/>
            <person name="Hibbett D."/>
            <person name="Henrissat B."/>
            <person name="Matheny P.B."/>
            <person name="Labbe J."/>
            <person name="Martin F.M."/>
        </authorList>
    </citation>
    <scope>NUCLEOTIDE SEQUENCE</scope>
    <source>
        <strain evidence="1">FP105234-sp</strain>
    </source>
</reference>
<gene>
    <name evidence="1" type="ORF">FA95DRAFT_1597171</name>
</gene>
<dbReference type="Proteomes" id="UP000814033">
    <property type="component" value="Unassembled WGS sequence"/>
</dbReference>
<evidence type="ECO:0000313" key="2">
    <source>
        <dbReference type="Proteomes" id="UP000814033"/>
    </source>
</evidence>
<reference evidence="1" key="1">
    <citation type="submission" date="2021-02" db="EMBL/GenBank/DDBJ databases">
        <authorList>
            <consortium name="DOE Joint Genome Institute"/>
            <person name="Ahrendt S."/>
            <person name="Looney B.P."/>
            <person name="Miyauchi S."/>
            <person name="Morin E."/>
            <person name="Drula E."/>
            <person name="Courty P.E."/>
            <person name="Chicoki N."/>
            <person name="Fauchery L."/>
            <person name="Kohler A."/>
            <person name="Kuo A."/>
            <person name="Labutti K."/>
            <person name="Pangilinan J."/>
            <person name="Lipzen A."/>
            <person name="Riley R."/>
            <person name="Andreopoulos W."/>
            <person name="He G."/>
            <person name="Johnson J."/>
            <person name="Barry K.W."/>
            <person name="Grigoriev I.V."/>
            <person name="Nagy L."/>
            <person name="Hibbett D."/>
            <person name="Henrissat B."/>
            <person name="Matheny P.B."/>
            <person name="Labbe J."/>
            <person name="Martin F."/>
        </authorList>
    </citation>
    <scope>NUCLEOTIDE SEQUENCE</scope>
    <source>
        <strain evidence="1">FP105234-sp</strain>
    </source>
</reference>
<organism evidence="1 2">
    <name type="scientific">Auriscalpium vulgare</name>
    <dbReference type="NCBI Taxonomy" id="40419"/>
    <lineage>
        <taxon>Eukaryota</taxon>
        <taxon>Fungi</taxon>
        <taxon>Dikarya</taxon>
        <taxon>Basidiomycota</taxon>
        <taxon>Agaricomycotina</taxon>
        <taxon>Agaricomycetes</taxon>
        <taxon>Russulales</taxon>
        <taxon>Auriscalpiaceae</taxon>
        <taxon>Auriscalpium</taxon>
    </lineage>
</organism>
<keyword evidence="1" id="KW-0378">Hydrolase</keyword>
<keyword evidence="2" id="KW-1185">Reference proteome</keyword>